<feature type="compositionally biased region" description="Low complexity" evidence="1">
    <location>
        <begin position="46"/>
        <end position="55"/>
    </location>
</feature>
<feature type="region of interest" description="Disordered" evidence="1">
    <location>
        <begin position="974"/>
        <end position="993"/>
    </location>
</feature>
<evidence type="ECO:0000256" key="1">
    <source>
        <dbReference type="SAM" id="MobiDB-lite"/>
    </source>
</evidence>
<comment type="caution">
    <text evidence="2">The sequence shown here is derived from an EMBL/GenBank/DDBJ whole genome shotgun (WGS) entry which is preliminary data.</text>
</comment>
<protein>
    <submittedName>
        <fullName evidence="2">Uncharacterized protein</fullName>
    </submittedName>
</protein>
<feature type="region of interest" description="Disordered" evidence="1">
    <location>
        <begin position="46"/>
        <end position="87"/>
    </location>
</feature>
<evidence type="ECO:0000313" key="2">
    <source>
        <dbReference type="EMBL" id="KAK0524377.1"/>
    </source>
</evidence>
<dbReference type="EMBL" id="JAPDMQ010000454">
    <property type="protein sequence ID" value="KAK0524377.1"/>
    <property type="molecule type" value="Genomic_DNA"/>
</dbReference>
<keyword evidence="3" id="KW-1185">Reference proteome</keyword>
<dbReference type="AlphaFoldDB" id="A0AAN6JIL5"/>
<gene>
    <name evidence="2" type="ORF">OC842_005856</name>
</gene>
<accession>A0AAN6JIL5</accession>
<dbReference type="Proteomes" id="UP001176521">
    <property type="component" value="Unassembled WGS sequence"/>
</dbReference>
<evidence type="ECO:0000313" key="3">
    <source>
        <dbReference type="Proteomes" id="UP001176521"/>
    </source>
</evidence>
<proteinExistence type="predicted"/>
<feature type="compositionally biased region" description="Basic and acidic residues" evidence="1">
    <location>
        <begin position="982"/>
        <end position="993"/>
    </location>
</feature>
<sequence length="1216" mass="132563">MDRILGGGGGGGRRWLRLGVRAAAMRTAGSSMASSSRAAAGATAAATAAEPSTSAHRATALSAKARGKQREVSPAASATGLASPYLDDGQSSSACSSSSIVADIELLQQQLTDGSLGDEQEQEQRQRRKSAQAWLAVLGAHSVSSYSTAAPYLLSTGAFYCSPLEDRPGGRALLARLHCHLLASQIHSSADAELALKVLQRLCALGSRRPHSTDAWPPLLSAIPLSGATTSSSARMHDLQLRLISTFSRNVDVALAAVSIALERIVRDVGVAHLAPSCVRLAESVAHRFRAQVGPAPRPCAQKRYNRSGLVKRQQGARWASRRVRRFERRTTHRKAQAFRELLCRLAHLLPHRPFFQHSIAATWLLKSIVVMCNVHARLSQIKNTNIWPSYNLPYTVRLGETRSSNLPRRPSRRRPYFDAELCRDVARALLDVPTAGQRRLVAPIVHSITTPRHIDASISELDHSHSISAQGLRSGKRPAFLSLALARACVLAIFASTLHTTHKPRRKPFAAAHLVPDDFIAVIRALSMLQSGHGSSINAYHISQQFIRLANRAERKEALWTQQQHHQLYGHSEFAGSRTTAGNLGSDQRLLYYLQICHNQARRPSSSVSAPGRMDRFLVHHTRRLILRTAGHIFAFHCPSLARSLEAQQAISLDEETLDQAESESKLFDLRRPVDINFLRQALKILGQDPVIPAGELLDLIAGDAPEHAASEQAKRQLAELRLDTQAIAELIYGFVLRAEWAAIDELWHLATARRAHLHGSFDYISRAYLRSQRTHCEQVPGHLRSAVMHHALLQVWEQAELNTNTDPMRRRAPATPLSIKLARDIVHYTGIIVGEPEAALKLWADLHRDHRELALSWRMLAAMLSVSGAAEASGASESGHFGLWARSSSSSGHSASMGHGPGSAGMKARALFRRYLFAQHPSLAPWSDTAPLSPLEQVDAGGEEGKSSMSLFGSMLLKVAVRGRRLLPWSQSASAGARAGRGDTERQTREQQFDSVLGATTLLRSAEPPPVYIHFNALVFEAYVGLLHTMTVPESPLISSGWAAPPSRDAIAFEAGAPAVGGSLIGHASGVGASAFTDGWDDGVGTRQPGLQEREETLISHSRTAAADPTAAAAGQAAIDTDARHPPTPDELLLVLAWMRALRVRPTRSTLCLLCIHLLETLPPGLIRPGQPAGPLTAWLEEWIGWGGVPTEDDVGAWMRRRRMEMREKMAREG</sequence>
<name>A0AAN6JIL5_9BASI</name>
<organism evidence="2 3">
    <name type="scientific">Tilletia horrida</name>
    <dbReference type="NCBI Taxonomy" id="155126"/>
    <lineage>
        <taxon>Eukaryota</taxon>
        <taxon>Fungi</taxon>
        <taxon>Dikarya</taxon>
        <taxon>Basidiomycota</taxon>
        <taxon>Ustilaginomycotina</taxon>
        <taxon>Exobasidiomycetes</taxon>
        <taxon>Tilletiales</taxon>
        <taxon>Tilletiaceae</taxon>
        <taxon>Tilletia</taxon>
    </lineage>
</organism>
<reference evidence="2" key="1">
    <citation type="journal article" date="2023" name="PhytoFront">
        <title>Draft Genome Resources of Seven Strains of Tilletia horrida, Causal Agent of Kernel Smut of Rice.</title>
        <authorList>
            <person name="Khanal S."/>
            <person name="Antony Babu S."/>
            <person name="Zhou X.G."/>
        </authorList>
    </citation>
    <scope>NUCLEOTIDE SEQUENCE</scope>
    <source>
        <strain evidence="2">TX3</strain>
    </source>
</reference>